<dbReference type="STRING" id="886293.Sinac_5579"/>
<feature type="region of interest" description="Disordered" evidence="2">
    <location>
        <begin position="144"/>
        <end position="165"/>
    </location>
</feature>
<keyword evidence="1" id="KW-0175">Coiled coil</keyword>
<sequence length="567" mass="62762">MTKAREISWGPRGGWLRLFSGRRLVLAALLIQVAFESRAGADPPLKTEGGAPPAAGVGQDSSALDERFRRLEALGAAVMEQNRRLTEQNRQLAEQNQGLTRQLQEVNQRQDLLSRRLDRVTETAAAPSVPAALPSPVASDVAGAEVLPPAPEPDTKVSPPHDSGSTWPEFLVGKYDREKGQFVLAQPRSPEDMPFALNFDLITQLRYTGFSRSVKTWTDSAGTVRPVRNLSTVKVNRNWFQFSGYALDPRLQFMAAIFSSSTSNTTLFLGWLDYKFSNAFLLSAGYYKLPGSREWSDSYRYTLGADRTMATTFFRPNMSPGIWVSGEPLTNFHYIAMVANSFNGLNLASHRIGSNTAFGSSLWWEPFGKFGPGPSDAEWHERPTLRLGASQTVSREQLANAALVQTNPEDTLFRLSDGTPLALPSALGPGVNVNTASVQLWALDAAFKYRGLSISGEYYLRWLDDFRHTGGPLPIRSLFDHGAYAQASYFVVPRRLEGYARTSFVTGRFGDGNEWGGGLNWYVIGNRNWRMTFDVTRINHSPADNVLTGYRAGASGTLFQLQMLTDF</sequence>
<evidence type="ECO:0000256" key="2">
    <source>
        <dbReference type="SAM" id="MobiDB-lite"/>
    </source>
</evidence>
<dbReference type="RefSeq" id="WP_015248816.1">
    <property type="nucleotide sequence ID" value="NC_019892.1"/>
</dbReference>
<dbReference type="AlphaFoldDB" id="L0DM03"/>
<dbReference type="eggNOG" id="COG3170">
    <property type="taxonomic scope" value="Bacteria"/>
</dbReference>
<dbReference type="InterPro" id="IPR023614">
    <property type="entry name" value="Porin_dom_sf"/>
</dbReference>
<protein>
    <recommendedName>
        <fullName evidence="5">Phosphate-selective porin O and P</fullName>
    </recommendedName>
</protein>
<feature type="coiled-coil region" evidence="1">
    <location>
        <begin position="71"/>
        <end position="123"/>
    </location>
</feature>
<dbReference type="Proteomes" id="UP000010798">
    <property type="component" value="Chromosome"/>
</dbReference>
<organism evidence="3 4">
    <name type="scientific">Singulisphaera acidiphila (strain ATCC BAA-1392 / DSM 18658 / VKM B-2454 / MOB10)</name>
    <dbReference type="NCBI Taxonomy" id="886293"/>
    <lineage>
        <taxon>Bacteria</taxon>
        <taxon>Pseudomonadati</taxon>
        <taxon>Planctomycetota</taxon>
        <taxon>Planctomycetia</taxon>
        <taxon>Isosphaerales</taxon>
        <taxon>Isosphaeraceae</taxon>
        <taxon>Singulisphaera</taxon>
    </lineage>
</organism>
<feature type="region of interest" description="Disordered" evidence="2">
    <location>
        <begin position="41"/>
        <end position="62"/>
    </location>
</feature>
<name>L0DM03_SINAD</name>
<evidence type="ECO:0000313" key="4">
    <source>
        <dbReference type="Proteomes" id="UP000010798"/>
    </source>
</evidence>
<evidence type="ECO:0000313" key="3">
    <source>
        <dbReference type="EMBL" id="AGA29716.1"/>
    </source>
</evidence>
<keyword evidence="4" id="KW-1185">Reference proteome</keyword>
<proteinExistence type="predicted"/>
<evidence type="ECO:0000256" key="1">
    <source>
        <dbReference type="SAM" id="Coils"/>
    </source>
</evidence>
<dbReference type="Gene3D" id="2.40.160.10">
    <property type="entry name" value="Porin"/>
    <property type="match status" value="1"/>
</dbReference>
<dbReference type="EMBL" id="CP003364">
    <property type="protein sequence ID" value="AGA29716.1"/>
    <property type="molecule type" value="Genomic_DNA"/>
</dbReference>
<evidence type="ECO:0008006" key="5">
    <source>
        <dbReference type="Google" id="ProtNLM"/>
    </source>
</evidence>
<dbReference type="KEGG" id="saci:Sinac_5579"/>
<dbReference type="HOGENOM" id="CLU_036897_0_0_0"/>
<accession>L0DM03</accession>
<gene>
    <name evidence="3" type="ordered locus">Sinac_5579</name>
</gene>
<reference evidence="3 4" key="1">
    <citation type="submission" date="2012-02" db="EMBL/GenBank/DDBJ databases">
        <title>Complete sequence of chromosome of Singulisphaera acidiphila DSM 18658.</title>
        <authorList>
            <consortium name="US DOE Joint Genome Institute (JGI-PGF)"/>
            <person name="Lucas S."/>
            <person name="Copeland A."/>
            <person name="Lapidus A."/>
            <person name="Glavina del Rio T."/>
            <person name="Dalin E."/>
            <person name="Tice H."/>
            <person name="Bruce D."/>
            <person name="Goodwin L."/>
            <person name="Pitluck S."/>
            <person name="Peters L."/>
            <person name="Ovchinnikova G."/>
            <person name="Chertkov O."/>
            <person name="Kyrpides N."/>
            <person name="Mavromatis K."/>
            <person name="Ivanova N."/>
            <person name="Brettin T."/>
            <person name="Detter J.C."/>
            <person name="Han C."/>
            <person name="Larimer F."/>
            <person name="Land M."/>
            <person name="Hauser L."/>
            <person name="Markowitz V."/>
            <person name="Cheng J.-F."/>
            <person name="Hugenholtz P."/>
            <person name="Woyke T."/>
            <person name="Wu D."/>
            <person name="Tindall B."/>
            <person name="Pomrenke H."/>
            <person name="Brambilla E."/>
            <person name="Klenk H.-P."/>
            <person name="Eisen J.A."/>
        </authorList>
    </citation>
    <scope>NUCLEOTIDE SEQUENCE [LARGE SCALE GENOMIC DNA]</scope>
    <source>
        <strain evidence="4">ATCC BAA-1392 / DSM 18658 / VKM B-2454 / MOB10</strain>
    </source>
</reference>